<evidence type="ECO:0000313" key="5">
    <source>
        <dbReference type="Proteomes" id="UP000434957"/>
    </source>
</evidence>
<evidence type="ECO:0000313" key="4">
    <source>
        <dbReference type="Proteomes" id="UP000429607"/>
    </source>
</evidence>
<organism evidence="1 6">
    <name type="scientific">Phytophthora rubi</name>
    <dbReference type="NCBI Taxonomy" id="129364"/>
    <lineage>
        <taxon>Eukaryota</taxon>
        <taxon>Sar</taxon>
        <taxon>Stramenopiles</taxon>
        <taxon>Oomycota</taxon>
        <taxon>Peronosporomycetes</taxon>
        <taxon>Peronosporales</taxon>
        <taxon>Peronosporaceae</taxon>
        <taxon>Phytophthora</taxon>
    </lineage>
</organism>
<evidence type="ECO:0000313" key="1">
    <source>
        <dbReference type="EMBL" id="KAE8981992.1"/>
    </source>
</evidence>
<proteinExistence type="predicted"/>
<gene>
    <name evidence="2" type="ORF">PR001_g23254</name>
    <name evidence="1" type="ORF">PR002_g23660</name>
    <name evidence="3" type="ORF">PR003_g1963</name>
</gene>
<comment type="caution">
    <text evidence="1">The sequence shown here is derived from an EMBL/GenBank/DDBJ whole genome shotgun (WGS) entry which is preliminary data.</text>
</comment>
<dbReference type="Proteomes" id="UP000435112">
    <property type="component" value="Unassembled WGS sequence"/>
</dbReference>
<accession>A0A6A3IK20</accession>
<evidence type="ECO:0000313" key="3">
    <source>
        <dbReference type="EMBL" id="KAE9357133.1"/>
    </source>
</evidence>
<dbReference type="AlphaFoldDB" id="A0A6A3IK20"/>
<dbReference type="EMBL" id="QXFU01002746">
    <property type="protein sequence ID" value="KAE8981992.1"/>
    <property type="molecule type" value="Genomic_DNA"/>
</dbReference>
<dbReference type="EMBL" id="QXFT01000058">
    <property type="protein sequence ID" value="KAE9357133.1"/>
    <property type="molecule type" value="Genomic_DNA"/>
</dbReference>
<evidence type="ECO:0000313" key="2">
    <source>
        <dbReference type="EMBL" id="KAE8984148.1"/>
    </source>
</evidence>
<sequence length="46" mass="4897">MIKTVKFLAVTAVATLALVTLPLTEVSVQNAPAPTPAGTKWYTPRE</sequence>
<dbReference type="EMBL" id="QXFV01002723">
    <property type="protein sequence ID" value="KAE8984148.1"/>
    <property type="molecule type" value="Genomic_DNA"/>
</dbReference>
<evidence type="ECO:0000313" key="6">
    <source>
        <dbReference type="Proteomes" id="UP000435112"/>
    </source>
</evidence>
<keyword evidence="5" id="KW-1185">Reference proteome</keyword>
<dbReference type="Proteomes" id="UP000434957">
    <property type="component" value="Unassembled WGS sequence"/>
</dbReference>
<protein>
    <submittedName>
        <fullName evidence="1">Uncharacterized protein</fullName>
    </submittedName>
</protein>
<name>A0A6A3IK20_9STRA</name>
<dbReference type="Proteomes" id="UP000429607">
    <property type="component" value="Unassembled WGS sequence"/>
</dbReference>
<reference evidence="4 6" key="1">
    <citation type="submission" date="2018-09" db="EMBL/GenBank/DDBJ databases">
        <title>Genomic investigation of the strawberry pathogen Phytophthora fragariae indicates pathogenicity is determined by transcriptional variation in three key races.</title>
        <authorList>
            <person name="Adams T.M."/>
            <person name="Armitage A.D."/>
            <person name="Sobczyk M.K."/>
            <person name="Bates H.J."/>
            <person name="Dunwell J.M."/>
            <person name="Nellist C.F."/>
            <person name="Harrison R.J."/>
        </authorList>
    </citation>
    <scope>NUCLEOTIDE SEQUENCE [LARGE SCALE GENOMIC DNA]</scope>
    <source>
        <strain evidence="2 4">SCRP249</strain>
        <strain evidence="1 6">SCRP324</strain>
        <strain evidence="3 5">SCRP333</strain>
    </source>
</reference>